<evidence type="ECO:0008006" key="7">
    <source>
        <dbReference type="Google" id="ProtNLM"/>
    </source>
</evidence>
<dbReference type="PROSITE" id="PS50137">
    <property type="entry name" value="DS_RBD"/>
    <property type="match status" value="1"/>
</dbReference>
<feature type="compositionally biased region" description="Basic and acidic residues" evidence="2">
    <location>
        <begin position="366"/>
        <end position="383"/>
    </location>
</feature>
<feature type="region of interest" description="Disordered" evidence="2">
    <location>
        <begin position="137"/>
        <end position="165"/>
    </location>
</feature>
<dbReference type="InterPro" id="IPR000467">
    <property type="entry name" value="G_patch_dom"/>
</dbReference>
<dbReference type="Proteomes" id="UP001177023">
    <property type="component" value="Unassembled WGS sequence"/>
</dbReference>
<gene>
    <name evidence="5" type="ORF">MSPICULIGERA_LOCUS23242</name>
</gene>
<feature type="compositionally biased region" description="Basic and acidic residues" evidence="2">
    <location>
        <begin position="254"/>
        <end position="272"/>
    </location>
</feature>
<evidence type="ECO:0000256" key="1">
    <source>
        <dbReference type="PROSITE-ProRule" id="PRU00266"/>
    </source>
</evidence>
<name>A0AA36DDE7_9BILA</name>
<evidence type="ECO:0000313" key="5">
    <source>
        <dbReference type="EMBL" id="CAJ0585211.1"/>
    </source>
</evidence>
<feature type="compositionally biased region" description="Basic and acidic residues" evidence="2">
    <location>
        <begin position="229"/>
        <end position="242"/>
    </location>
</feature>
<dbReference type="AlphaFoldDB" id="A0AA36DDE7"/>
<feature type="compositionally biased region" description="Basic and acidic residues" evidence="2">
    <location>
        <begin position="87"/>
        <end position="104"/>
    </location>
</feature>
<dbReference type="Pfam" id="PF01585">
    <property type="entry name" value="G-patch"/>
    <property type="match status" value="1"/>
</dbReference>
<keyword evidence="1" id="KW-0694">RNA-binding</keyword>
<evidence type="ECO:0000259" key="4">
    <source>
        <dbReference type="PROSITE" id="PS50174"/>
    </source>
</evidence>
<dbReference type="GO" id="GO:0051726">
    <property type="term" value="P:regulation of cell cycle"/>
    <property type="evidence" value="ECO:0007669"/>
    <property type="project" value="InterPro"/>
</dbReference>
<dbReference type="GO" id="GO:0003723">
    <property type="term" value="F:RNA binding"/>
    <property type="evidence" value="ECO:0007669"/>
    <property type="project" value="UniProtKB-UniRule"/>
</dbReference>
<proteinExistence type="predicted"/>
<evidence type="ECO:0000313" key="6">
    <source>
        <dbReference type="Proteomes" id="UP001177023"/>
    </source>
</evidence>
<dbReference type="Pfam" id="PF00035">
    <property type="entry name" value="dsrm"/>
    <property type="match status" value="1"/>
</dbReference>
<organism evidence="5 6">
    <name type="scientific">Mesorhabditis spiculigera</name>
    <dbReference type="NCBI Taxonomy" id="96644"/>
    <lineage>
        <taxon>Eukaryota</taxon>
        <taxon>Metazoa</taxon>
        <taxon>Ecdysozoa</taxon>
        <taxon>Nematoda</taxon>
        <taxon>Chromadorea</taxon>
        <taxon>Rhabditida</taxon>
        <taxon>Rhabditina</taxon>
        <taxon>Rhabditomorpha</taxon>
        <taxon>Rhabditoidea</taxon>
        <taxon>Rhabditidae</taxon>
        <taxon>Mesorhabditinae</taxon>
        <taxon>Mesorhabditis</taxon>
    </lineage>
</organism>
<dbReference type="Gene3D" id="3.30.160.20">
    <property type="match status" value="1"/>
</dbReference>
<dbReference type="SUPFAM" id="SSF54768">
    <property type="entry name" value="dsRNA-binding domain-like"/>
    <property type="match status" value="1"/>
</dbReference>
<evidence type="ECO:0000259" key="3">
    <source>
        <dbReference type="PROSITE" id="PS50137"/>
    </source>
</evidence>
<comment type="caution">
    <text evidence="5">The sequence shown here is derived from an EMBL/GenBank/DDBJ whole genome shotgun (WGS) entry which is preliminary data.</text>
</comment>
<feature type="compositionally biased region" description="Basic and acidic residues" evidence="2">
    <location>
        <begin position="306"/>
        <end position="323"/>
    </location>
</feature>
<dbReference type="SMART" id="SM00358">
    <property type="entry name" value="DSRM"/>
    <property type="match status" value="1"/>
</dbReference>
<dbReference type="PANTHER" id="PTHR46528">
    <property type="entry name" value="PROTEIN SON"/>
    <property type="match status" value="1"/>
</dbReference>
<sequence>MGEEPNGVRQESVEKVAEEAPPVVTADSIIDDLARVLKESGQKITMEDIALAIRQERIDREKKEAEEKERKKHKKKSLEHTFASFKFSERSKSPDRSSTKKEKVKCLGFEKVSSEEDDLPLGADFSTLQETITQDAFPLEKDFIPPKHDKLRKSVSRSPSPAFTKPDILKIEGAEKAKNEFIPRAVRKIAIAKISIPSPSQADKDEKVEIINAVEAPIIKNVANGALETAKDEAPKTERPTDIAEISDGEIPESTEKSEKKKGKEPSARERSASASSDDSLLQKKVVTSTKGRGTRLGGMRSEGTTSDKPRRSGKDGSPSRKEKSSRRSRSRSGSRSRGTKRKRSSSRDRRRSRSRKSHRKRSRSRSRDRSKKDRPERIDKAKLLSIAKRKSKLLKQMGIMTATGEPTHMATASGKSVEELVEYCQKVSRREEKAAQRKRGETVSSDSDFDDFMASVKHPYAVQTSQNIGGITINIANAIPLPIRSAQERLMDESTLRICYPVSSGAIHKEKSDNEWRPVEKETVPVTVTSLVKQHKAVTSLQAEEAKKNATPVAGTSTFIPPPPAPPSFDNLLAGPGPPPSFGDPLLPPPPLPPMFVPAPENKIILNNSSRRRDKTVDVGKVLAERAAAAQRLEADPNDYDARKIIRECDEDMEHWATQSRGGIPGQFTGSTGVRTLSADQLQPHDPRFHAWVKKDQFKIMRPLTTGVGLRLMQKMGWRPGEGLGKDSIGDLEPLQLDVKFDRKGLAASTEQAPKNTKKATGLIIPTPGSHGVAWQPPDLGGKNPVSLLMELAARRKYPAPSFRFFEEGPPNNRRFNCAVIVNGIEYTPAISCTQKKLAKNTSAQVALQALGLLPGG</sequence>
<reference evidence="5" key="1">
    <citation type="submission" date="2023-06" db="EMBL/GenBank/DDBJ databases">
        <authorList>
            <person name="Delattre M."/>
        </authorList>
    </citation>
    <scope>NUCLEOTIDE SEQUENCE</scope>
    <source>
        <strain evidence="5">AF72</strain>
    </source>
</reference>
<feature type="region of interest" description="Disordered" evidence="2">
    <location>
        <begin position="223"/>
        <end position="385"/>
    </location>
</feature>
<dbReference type="PROSITE" id="PS50174">
    <property type="entry name" value="G_PATCH"/>
    <property type="match status" value="1"/>
</dbReference>
<evidence type="ECO:0000256" key="2">
    <source>
        <dbReference type="SAM" id="MobiDB-lite"/>
    </source>
</evidence>
<feature type="compositionally biased region" description="Basic residues" evidence="2">
    <location>
        <begin position="324"/>
        <end position="365"/>
    </location>
</feature>
<keyword evidence="6" id="KW-1185">Reference proteome</keyword>
<dbReference type="PANTHER" id="PTHR46528:SF1">
    <property type="entry name" value="PROTEIN SON"/>
    <property type="match status" value="1"/>
</dbReference>
<feature type="non-terminal residue" evidence="5">
    <location>
        <position position="858"/>
    </location>
</feature>
<feature type="compositionally biased region" description="Basic and acidic residues" evidence="2">
    <location>
        <begin position="55"/>
        <end position="69"/>
    </location>
</feature>
<dbReference type="SMART" id="SM00443">
    <property type="entry name" value="G_patch"/>
    <property type="match status" value="1"/>
</dbReference>
<dbReference type="InterPro" id="IPR032922">
    <property type="entry name" value="SON"/>
</dbReference>
<feature type="region of interest" description="Disordered" evidence="2">
    <location>
        <begin position="55"/>
        <end position="104"/>
    </location>
</feature>
<protein>
    <recommendedName>
        <fullName evidence="7">Protein SON</fullName>
    </recommendedName>
</protein>
<feature type="region of interest" description="Disordered" evidence="2">
    <location>
        <begin position="1"/>
        <end position="21"/>
    </location>
</feature>
<accession>A0AA36DDE7</accession>
<dbReference type="GO" id="GO:0048024">
    <property type="term" value="P:regulation of mRNA splicing, via spliceosome"/>
    <property type="evidence" value="ECO:0007669"/>
    <property type="project" value="TreeGrafter"/>
</dbReference>
<dbReference type="EMBL" id="CATQJA010002703">
    <property type="protein sequence ID" value="CAJ0585211.1"/>
    <property type="molecule type" value="Genomic_DNA"/>
</dbReference>
<feature type="domain" description="G-patch" evidence="4">
    <location>
        <begin position="706"/>
        <end position="752"/>
    </location>
</feature>
<dbReference type="InterPro" id="IPR014720">
    <property type="entry name" value="dsRBD_dom"/>
</dbReference>
<feature type="domain" description="DRBM" evidence="3">
    <location>
        <begin position="785"/>
        <end position="854"/>
    </location>
</feature>
<feature type="compositionally biased region" description="Basic and acidic residues" evidence="2">
    <location>
        <begin position="138"/>
        <end position="148"/>
    </location>
</feature>